<dbReference type="InterPro" id="IPR050468">
    <property type="entry name" value="Cuticle_Struct_Prot"/>
</dbReference>
<evidence type="ECO:0000256" key="2">
    <source>
        <dbReference type="PROSITE-ProRule" id="PRU00497"/>
    </source>
</evidence>
<protein>
    <submittedName>
        <fullName evidence="5">Putative insect cuticle protein</fullName>
    </submittedName>
</protein>
<sequence>MSRFVLICVLAVSSVLAAPQLRQQGQNTDPNGIEPLRYNFTNNNEAGYAFTYEQSNKQIFSEVGTPKDTANGTKILAVEGAYTFVGPDGQTYWVNYRADENGFLPKTGTGTVGGIQPGQDAPVRN</sequence>
<dbReference type="AlphaFoldDB" id="A0A1Q3FPH2"/>
<evidence type="ECO:0000256" key="4">
    <source>
        <dbReference type="SAM" id="SignalP"/>
    </source>
</evidence>
<dbReference type="GO" id="GO:0008010">
    <property type="term" value="F:structural constituent of chitin-based larval cuticle"/>
    <property type="evidence" value="ECO:0007669"/>
    <property type="project" value="TreeGrafter"/>
</dbReference>
<evidence type="ECO:0000313" key="5">
    <source>
        <dbReference type="EMBL" id="JAV29495.1"/>
    </source>
</evidence>
<feature type="region of interest" description="Disordered" evidence="3">
    <location>
        <begin position="106"/>
        <end position="125"/>
    </location>
</feature>
<dbReference type="PROSITE" id="PS51155">
    <property type="entry name" value="CHIT_BIND_RR_2"/>
    <property type="match status" value="1"/>
</dbReference>
<dbReference type="GO" id="GO:0062129">
    <property type="term" value="C:chitin-based extracellular matrix"/>
    <property type="evidence" value="ECO:0007669"/>
    <property type="project" value="TreeGrafter"/>
</dbReference>
<dbReference type="Pfam" id="PF00379">
    <property type="entry name" value="Chitin_bind_4"/>
    <property type="match status" value="1"/>
</dbReference>
<organism evidence="5">
    <name type="scientific">Culex tarsalis</name>
    <name type="common">Encephalitis mosquito</name>
    <dbReference type="NCBI Taxonomy" id="7177"/>
    <lineage>
        <taxon>Eukaryota</taxon>
        <taxon>Metazoa</taxon>
        <taxon>Ecdysozoa</taxon>
        <taxon>Arthropoda</taxon>
        <taxon>Hexapoda</taxon>
        <taxon>Insecta</taxon>
        <taxon>Pterygota</taxon>
        <taxon>Neoptera</taxon>
        <taxon>Endopterygota</taxon>
        <taxon>Diptera</taxon>
        <taxon>Nematocera</taxon>
        <taxon>Culicoidea</taxon>
        <taxon>Culicidae</taxon>
        <taxon>Culicinae</taxon>
        <taxon>Culicini</taxon>
        <taxon>Culex</taxon>
        <taxon>Culex</taxon>
    </lineage>
</organism>
<reference evidence="5" key="1">
    <citation type="submission" date="2017-01" db="EMBL/GenBank/DDBJ databases">
        <title>A deep insight into the sialotranscriptome of adult male and female Cluex tarsalis mosquitoes.</title>
        <authorList>
            <person name="Ribeiro J.M."/>
            <person name="Moreira F."/>
            <person name="Bernard K.A."/>
            <person name="Calvo E."/>
        </authorList>
    </citation>
    <scope>NUCLEOTIDE SEQUENCE</scope>
    <source>
        <strain evidence="5">Kern County</strain>
        <tissue evidence="5">Salivary glands</tissue>
    </source>
</reference>
<evidence type="ECO:0000256" key="3">
    <source>
        <dbReference type="SAM" id="MobiDB-lite"/>
    </source>
</evidence>
<dbReference type="PANTHER" id="PTHR10380:SF192">
    <property type="entry name" value="GEO02312P1"/>
    <property type="match status" value="1"/>
</dbReference>
<dbReference type="PRINTS" id="PR00947">
    <property type="entry name" value="CUTICLE"/>
</dbReference>
<accession>A0A1Q3FPH2</accession>
<name>A0A1Q3FPH2_CULTA</name>
<evidence type="ECO:0000256" key="1">
    <source>
        <dbReference type="ARBA" id="ARBA00022460"/>
    </source>
</evidence>
<dbReference type="PANTHER" id="PTHR10380">
    <property type="entry name" value="CUTICLE PROTEIN"/>
    <property type="match status" value="1"/>
</dbReference>
<feature type="signal peptide" evidence="4">
    <location>
        <begin position="1"/>
        <end position="17"/>
    </location>
</feature>
<dbReference type="EMBL" id="GFDL01005550">
    <property type="protein sequence ID" value="JAV29495.1"/>
    <property type="molecule type" value="Transcribed_RNA"/>
</dbReference>
<keyword evidence="4" id="KW-0732">Signal</keyword>
<keyword evidence="1 2" id="KW-0193">Cuticle</keyword>
<dbReference type="PROSITE" id="PS00233">
    <property type="entry name" value="CHIT_BIND_RR_1"/>
    <property type="match status" value="1"/>
</dbReference>
<dbReference type="InterPro" id="IPR000618">
    <property type="entry name" value="Insect_cuticle"/>
</dbReference>
<feature type="chain" id="PRO_5012117302" evidence="4">
    <location>
        <begin position="18"/>
        <end position="125"/>
    </location>
</feature>
<proteinExistence type="predicted"/>
<dbReference type="InterPro" id="IPR031311">
    <property type="entry name" value="CHIT_BIND_RR_consensus"/>
</dbReference>